<dbReference type="KEGG" id="more:E1B28_010218"/>
<dbReference type="Proteomes" id="UP001049176">
    <property type="component" value="Chromosome 6"/>
</dbReference>
<dbReference type="EMBL" id="CM032186">
    <property type="protein sequence ID" value="KAG7091165.1"/>
    <property type="molecule type" value="Genomic_DNA"/>
</dbReference>
<dbReference type="GeneID" id="66079294"/>
<comment type="caution">
    <text evidence="1">The sequence shown here is derived from an EMBL/GenBank/DDBJ whole genome shotgun (WGS) entry which is preliminary data.</text>
</comment>
<organism evidence="1 2">
    <name type="scientific">Marasmius oreades</name>
    <name type="common">fairy-ring Marasmius</name>
    <dbReference type="NCBI Taxonomy" id="181124"/>
    <lineage>
        <taxon>Eukaryota</taxon>
        <taxon>Fungi</taxon>
        <taxon>Dikarya</taxon>
        <taxon>Basidiomycota</taxon>
        <taxon>Agaricomycotina</taxon>
        <taxon>Agaricomycetes</taxon>
        <taxon>Agaricomycetidae</taxon>
        <taxon>Agaricales</taxon>
        <taxon>Marasmiineae</taxon>
        <taxon>Marasmiaceae</taxon>
        <taxon>Marasmius</taxon>
    </lineage>
</organism>
<evidence type="ECO:0000313" key="1">
    <source>
        <dbReference type="EMBL" id="KAG7091165.1"/>
    </source>
</evidence>
<gene>
    <name evidence="1" type="ORF">E1B28_010218</name>
</gene>
<protein>
    <submittedName>
        <fullName evidence="1">Uncharacterized protein</fullName>
    </submittedName>
</protein>
<reference evidence="1" key="1">
    <citation type="journal article" date="2021" name="Genome Biol. Evol.">
        <title>The assembled and annotated genome of the fairy-ring fungus Marasmius oreades.</title>
        <authorList>
            <person name="Hiltunen M."/>
            <person name="Ament-Velasquez S.L."/>
            <person name="Johannesson H."/>
        </authorList>
    </citation>
    <scope>NUCLEOTIDE SEQUENCE</scope>
    <source>
        <strain evidence="1">03SP1</strain>
    </source>
</reference>
<name>A0A9P7RXC2_9AGAR</name>
<accession>A0A9P7RXC2</accession>
<dbReference type="AlphaFoldDB" id="A0A9P7RXC2"/>
<sequence length="54" mass="6247">MGETLAIESRLQTFLFRKSTSESWFSLTLLEILKEEAPDLVSHLSKPKFPYMSL</sequence>
<dbReference type="RefSeq" id="XP_043007635.1">
    <property type="nucleotide sequence ID" value="XM_043155171.1"/>
</dbReference>
<keyword evidence="2" id="KW-1185">Reference proteome</keyword>
<proteinExistence type="predicted"/>
<evidence type="ECO:0000313" key="2">
    <source>
        <dbReference type="Proteomes" id="UP001049176"/>
    </source>
</evidence>